<dbReference type="PANTHER" id="PTHR47074:SF48">
    <property type="entry name" value="POLYNUCLEOTIDYL TRANSFERASE, RIBONUCLEASE H-LIKE SUPERFAMILY PROTEIN"/>
    <property type="match status" value="1"/>
</dbReference>
<comment type="caution">
    <text evidence="3">The sequence shown here is derived from an EMBL/GenBank/DDBJ whole genome shotgun (WGS) entry which is preliminary data.</text>
</comment>
<dbReference type="InterPro" id="IPR052929">
    <property type="entry name" value="RNase_H-like_EbsB-rel"/>
</dbReference>
<dbReference type="Pfam" id="PF13966">
    <property type="entry name" value="zf-RVT"/>
    <property type="match status" value="1"/>
</dbReference>
<feature type="domain" description="Reverse transcriptase zinc-binding" evidence="2">
    <location>
        <begin position="149"/>
        <end position="235"/>
    </location>
</feature>
<dbReference type="SUPFAM" id="SSF53098">
    <property type="entry name" value="Ribonuclease H-like"/>
    <property type="match status" value="1"/>
</dbReference>
<proteinExistence type="predicted"/>
<dbReference type="GO" id="GO:0004523">
    <property type="term" value="F:RNA-DNA hybrid ribonuclease activity"/>
    <property type="evidence" value="ECO:0007669"/>
    <property type="project" value="InterPro"/>
</dbReference>
<name>A0AAV0F0L5_9ASTE</name>
<sequence>MLSKQAWRFTVDSSSLASRVFKARYFPNSSFLEAKMGSNPSYIWRSIMETQGVVAENLRKRVGNGREVQVWADAWLPGPGSGRVSSPKPVGIMDMNVAALRTEDGKNWSVERVRSIFSQEDSRKILSIPISMFDKADIFWWNPAKDGRFSVRSCYKVLASHGSASTWEGWSRMWNLNVPPKIKFYFWQVMQGCLPSAVKVRSRGVLIPVDCKLCGREEETDDHILHLCPTAQIVWRAAGVNWNSSTVGLENWIKEVLTGMDEEGWCRFLMILWSLWKRRNAVVWKNVSQEDMGVRQCAEATLQSWREVQTTGQQVGIRAEHSEDKWRSPRPGWIKINVDAAVDEQGGVRAWGWIGRNSQGEVVGAYSESKLAGWTPAETEARGIREAIVGAIRKGWRQVEVESDALQIVQAVKKVGDLSYLDLVVDDIRELLKVNENFTLSFCKRSVNRAAHAFARATVLSSDRSFTQESLPFRVVSQLANDLIL</sequence>
<dbReference type="InterPro" id="IPR012337">
    <property type="entry name" value="RNaseH-like_sf"/>
</dbReference>
<dbReference type="InterPro" id="IPR026960">
    <property type="entry name" value="RVT-Znf"/>
</dbReference>
<dbReference type="Proteomes" id="UP001152523">
    <property type="component" value="Unassembled WGS sequence"/>
</dbReference>
<evidence type="ECO:0008006" key="5">
    <source>
        <dbReference type="Google" id="ProtNLM"/>
    </source>
</evidence>
<dbReference type="EMBL" id="CAMAPF010000954">
    <property type="protein sequence ID" value="CAH9129020.1"/>
    <property type="molecule type" value="Genomic_DNA"/>
</dbReference>
<dbReference type="InterPro" id="IPR044730">
    <property type="entry name" value="RNase_H-like_dom_plant"/>
</dbReference>
<dbReference type="Gene3D" id="3.30.420.10">
    <property type="entry name" value="Ribonuclease H-like superfamily/Ribonuclease H"/>
    <property type="match status" value="1"/>
</dbReference>
<dbReference type="CDD" id="cd06222">
    <property type="entry name" value="RNase_H_like"/>
    <property type="match status" value="1"/>
</dbReference>
<dbReference type="InterPro" id="IPR036397">
    <property type="entry name" value="RNaseH_sf"/>
</dbReference>
<evidence type="ECO:0000259" key="2">
    <source>
        <dbReference type="Pfam" id="PF13966"/>
    </source>
</evidence>
<dbReference type="Pfam" id="PF13456">
    <property type="entry name" value="RVT_3"/>
    <property type="match status" value="1"/>
</dbReference>
<dbReference type="AlphaFoldDB" id="A0AAV0F0L5"/>
<dbReference type="InterPro" id="IPR002156">
    <property type="entry name" value="RNaseH_domain"/>
</dbReference>
<reference evidence="3" key="1">
    <citation type="submission" date="2022-07" db="EMBL/GenBank/DDBJ databases">
        <authorList>
            <person name="Macas J."/>
            <person name="Novak P."/>
            <person name="Neumann P."/>
        </authorList>
    </citation>
    <scope>NUCLEOTIDE SEQUENCE</scope>
</reference>
<accession>A0AAV0F0L5</accession>
<protein>
    <recommendedName>
        <fullName evidence="5">Reverse transcriptase zinc-binding domain-containing protein</fullName>
    </recommendedName>
</protein>
<evidence type="ECO:0000313" key="3">
    <source>
        <dbReference type="EMBL" id="CAH9129020.1"/>
    </source>
</evidence>
<evidence type="ECO:0000313" key="4">
    <source>
        <dbReference type="Proteomes" id="UP001152523"/>
    </source>
</evidence>
<organism evidence="3 4">
    <name type="scientific">Cuscuta epithymum</name>
    <dbReference type="NCBI Taxonomy" id="186058"/>
    <lineage>
        <taxon>Eukaryota</taxon>
        <taxon>Viridiplantae</taxon>
        <taxon>Streptophyta</taxon>
        <taxon>Embryophyta</taxon>
        <taxon>Tracheophyta</taxon>
        <taxon>Spermatophyta</taxon>
        <taxon>Magnoliopsida</taxon>
        <taxon>eudicotyledons</taxon>
        <taxon>Gunneridae</taxon>
        <taxon>Pentapetalae</taxon>
        <taxon>asterids</taxon>
        <taxon>lamiids</taxon>
        <taxon>Solanales</taxon>
        <taxon>Convolvulaceae</taxon>
        <taxon>Cuscuteae</taxon>
        <taxon>Cuscuta</taxon>
        <taxon>Cuscuta subgen. Cuscuta</taxon>
    </lineage>
</organism>
<gene>
    <name evidence="3" type="ORF">CEPIT_LOCUS29523</name>
</gene>
<keyword evidence="4" id="KW-1185">Reference proteome</keyword>
<feature type="domain" description="RNase H type-1" evidence="1">
    <location>
        <begin position="337"/>
        <end position="457"/>
    </location>
</feature>
<dbReference type="PANTHER" id="PTHR47074">
    <property type="entry name" value="BNAC02G40300D PROTEIN"/>
    <property type="match status" value="1"/>
</dbReference>
<dbReference type="GO" id="GO:0003676">
    <property type="term" value="F:nucleic acid binding"/>
    <property type="evidence" value="ECO:0007669"/>
    <property type="project" value="InterPro"/>
</dbReference>
<evidence type="ECO:0000259" key="1">
    <source>
        <dbReference type="Pfam" id="PF13456"/>
    </source>
</evidence>